<dbReference type="InterPro" id="IPR016032">
    <property type="entry name" value="Sig_transdc_resp-reg_C-effctor"/>
</dbReference>
<keyword evidence="3" id="KW-0804">Transcription</keyword>
<keyword evidence="2" id="KW-0238">DNA-binding</keyword>
<gene>
    <name evidence="6" type="ORF">CVO96_01050</name>
</gene>
<dbReference type="InterPro" id="IPR036388">
    <property type="entry name" value="WH-like_DNA-bd_sf"/>
</dbReference>
<dbReference type="GO" id="GO:0006355">
    <property type="term" value="P:regulation of DNA-templated transcription"/>
    <property type="evidence" value="ECO:0007669"/>
    <property type="project" value="InterPro"/>
</dbReference>
<dbReference type="EMBL" id="PPPD01000001">
    <property type="protein sequence ID" value="PNY80127.1"/>
    <property type="molecule type" value="Genomic_DNA"/>
</dbReference>
<dbReference type="GO" id="GO:0000160">
    <property type="term" value="P:phosphorelay signal transduction system"/>
    <property type="evidence" value="ECO:0007669"/>
    <property type="project" value="InterPro"/>
</dbReference>
<dbReference type="InterPro" id="IPR029016">
    <property type="entry name" value="GAF-like_dom_sf"/>
</dbReference>
<evidence type="ECO:0000313" key="7">
    <source>
        <dbReference type="Proteomes" id="UP000236379"/>
    </source>
</evidence>
<dbReference type="InterPro" id="IPR001867">
    <property type="entry name" value="OmpR/PhoB-type_DNA-bd"/>
</dbReference>
<reference evidence="6 7" key="1">
    <citation type="submission" date="2018-01" db="EMBL/GenBank/DDBJ databases">
        <title>Deinococcus koreensis sp. nov., a radiation-resistant bacterium isolated from river water.</title>
        <authorList>
            <person name="Choi A."/>
        </authorList>
    </citation>
    <scope>NUCLEOTIDE SEQUENCE [LARGE SCALE GENOMIC DNA]</scope>
    <source>
        <strain evidence="6 7">SJW1-2</strain>
    </source>
</reference>
<keyword evidence="1" id="KW-0805">Transcription regulation</keyword>
<dbReference type="Gene3D" id="1.10.10.10">
    <property type="entry name" value="Winged helix-like DNA-binding domain superfamily/Winged helix DNA-binding domain"/>
    <property type="match status" value="1"/>
</dbReference>
<organism evidence="6 7">
    <name type="scientific">Deinococcus koreensis</name>
    <dbReference type="NCBI Taxonomy" id="2054903"/>
    <lineage>
        <taxon>Bacteria</taxon>
        <taxon>Thermotogati</taxon>
        <taxon>Deinococcota</taxon>
        <taxon>Deinococci</taxon>
        <taxon>Deinococcales</taxon>
        <taxon>Deinococcaceae</taxon>
        <taxon>Deinococcus</taxon>
    </lineage>
</organism>
<dbReference type="SUPFAM" id="SSF46894">
    <property type="entry name" value="C-terminal effector domain of the bipartite response regulators"/>
    <property type="match status" value="1"/>
</dbReference>
<evidence type="ECO:0000256" key="4">
    <source>
        <dbReference type="SAM" id="MobiDB-lite"/>
    </source>
</evidence>
<evidence type="ECO:0000256" key="2">
    <source>
        <dbReference type="ARBA" id="ARBA00023125"/>
    </source>
</evidence>
<dbReference type="Proteomes" id="UP000236379">
    <property type="component" value="Unassembled WGS sequence"/>
</dbReference>
<protein>
    <recommendedName>
        <fullName evidence="5">OmpR/PhoB-type domain-containing protein</fullName>
    </recommendedName>
</protein>
<dbReference type="Gene3D" id="3.30.450.40">
    <property type="match status" value="1"/>
</dbReference>
<evidence type="ECO:0000259" key="5">
    <source>
        <dbReference type="SMART" id="SM00862"/>
    </source>
</evidence>
<evidence type="ECO:0000256" key="3">
    <source>
        <dbReference type="ARBA" id="ARBA00023163"/>
    </source>
</evidence>
<dbReference type="SMART" id="SM00862">
    <property type="entry name" value="Trans_reg_C"/>
    <property type="match status" value="1"/>
</dbReference>
<name>A0A2K3UUB6_9DEIO</name>
<keyword evidence="7" id="KW-1185">Reference proteome</keyword>
<proteinExistence type="predicted"/>
<accession>A0A2K3UUB6</accession>
<feature type="region of interest" description="Disordered" evidence="4">
    <location>
        <begin position="26"/>
        <end position="66"/>
    </location>
</feature>
<comment type="caution">
    <text evidence="6">The sequence shown here is derived from an EMBL/GenBank/DDBJ whole genome shotgun (WGS) entry which is preliminary data.</text>
</comment>
<dbReference type="AlphaFoldDB" id="A0A2K3UUB6"/>
<evidence type="ECO:0000313" key="6">
    <source>
        <dbReference type="EMBL" id="PNY80127.1"/>
    </source>
</evidence>
<feature type="domain" description="OmpR/PhoB-type" evidence="5">
    <location>
        <begin position="279"/>
        <end position="344"/>
    </location>
</feature>
<dbReference type="GO" id="GO:0003677">
    <property type="term" value="F:DNA binding"/>
    <property type="evidence" value="ECO:0007669"/>
    <property type="project" value="UniProtKB-KW"/>
</dbReference>
<sequence>MMNERLALERQELVRAWHSYVTRQGPVPSGLHVRPAGAAPPPSAHPAESAPSTESTPARDSLQAGAAATLTRPAAIATIDQEVAASWARSALTVSPERASAPVVDEAEVRQAWKESPLEFGVRGLIPELRRLAEDADLVVALGDPNGTLLWTQGSARMAGLASSINFVPGGQWGEGSVGTNALALALRTRQAVRVFSAEHYVQTVHDWVCYSSPIRDTQTGALLGVLDFSTTWECSTPLGLASARHYAQQIELALSHRALPASQLRLRFCGAPRVQYAGRSLHLTPRQHELLCVLALHPGGLTLDALHAHVYGDQPISLSTLKSEVSTLRALLGGQIASRPYRLSIPMQLDIQDIEEHLLAGRVSDAADLYDGPLLPHSSSPLLSYWRDYLDAALREAVCRSRDPELLWRYASRFDDPECLEVLEGLLAPDDHRLPIARARRAALDASF</sequence>
<evidence type="ECO:0000256" key="1">
    <source>
        <dbReference type="ARBA" id="ARBA00023015"/>
    </source>
</evidence>